<gene>
    <name evidence="2" type="ORF">Vretifemale_16247</name>
</gene>
<evidence type="ECO:0000256" key="1">
    <source>
        <dbReference type="SAM" id="MobiDB-lite"/>
    </source>
</evidence>
<accession>A0A8J4LTJ7</accession>
<evidence type="ECO:0000313" key="3">
    <source>
        <dbReference type="Proteomes" id="UP000747110"/>
    </source>
</evidence>
<reference evidence="2" key="1">
    <citation type="journal article" date="2021" name="Proc. Natl. Acad. Sci. U.S.A.">
        <title>Three genomes in the algal genus Volvox reveal the fate of a haploid sex-determining region after a transition to homothallism.</title>
        <authorList>
            <person name="Yamamoto K."/>
            <person name="Hamaji T."/>
            <person name="Kawai-Toyooka H."/>
            <person name="Matsuzaki R."/>
            <person name="Takahashi F."/>
            <person name="Nishimura Y."/>
            <person name="Kawachi M."/>
            <person name="Noguchi H."/>
            <person name="Minakuchi Y."/>
            <person name="Umen J.G."/>
            <person name="Toyoda A."/>
            <person name="Nozaki H."/>
        </authorList>
    </citation>
    <scope>NUCLEOTIDE SEQUENCE</scope>
    <source>
        <strain evidence="2">NIES-3786</strain>
    </source>
</reference>
<feature type="region of interest" description="Disordered" evidence="1">
    <location>
        <begin position="24"/>
        <end position="115"/>
    </location>
</feature>
<sequence>MRSSSESSSMRKWRLSARTAAGKLAMHASSAASASMLQPKRRASSSTEKQLRRFRVRRSTHANAELRADTCAGTGGGVGARSVRFSQPWREQPRHRQPNSDDLVCLPGNHQSAAQ</sequence>
<protein>
    <submittedName>
        <fullName evidence="2">Uncharacterized protein</fullName>
    </submittedName>
</protein>
<name>A0A8J4LTJ7_9CHLO</name>
<dbReference type="Proteomes" id="UP000747110">
    <property type="component" value="Unassembled WGS sequence"/>
</dbReference>
<dbReference type="EMBL" id="BNCP01000043">
    <property type="protein sequence ID" value="GIL88157.1"/>
    <property type="molecule type" value="Genomic_DNA"/>
</dbReference>
<comment type="caution">
    <text evidence="2">The sequence shown here is derived from an EMBL/GenBank/DDBJ whole genome shotgun (WGS) entry which is preliminary data.</text>
</comment>
<dbReference type="AlphaFoldDB" id="A0A8J4LTJ7"/>
<evidence type="ECO:0000313" key="2">
    <source>
        <dbReference type="EMBL" id="GIL88157.1"/>
    </source>
</evidence>
<keyword evidence="3" id="KW-1185">Reference proteome</keyword>
<proteinExistence type="predicted"/>
<organism evidence="2 3">
    <name type="scientific">Volvox reticuliferus</name>
    <dbReference type="NCBI Taxonomy" id="1737510"/>
    <lineage>
        <taxon>Eukaryota</taxon>
        <taxon>Viridiplantae</taxon>
        <taxon>Chlorophyta</taxon>
        <taxon>core chlorophytes</taxon>
        <taxon>Chlorophyceae</taxon>
        <taxon>CS clade</taxon>
        <taxon>Chlamydomonadales</taxon>
        <taxon>Volvocaceae</taxon>
        <taxon>Volvox</taxon>
    </lineage>
</organism>